<protein>
    <submittedName>
        <fullName evidence="1">Uncharacterized protein</fullName>
    </submittedName>
</protein>
<sequence length="198" mass="21954">MTNYSLTVRVQGRMALQQLSQGDYRLCFASGVEREGYKVIASSTSIGTNIQLQWNDDYAIAASRSNFMEGVQVQASTHVDSIRPGQTYTLNPDYRGSVDDDGPQGGIRFNNQADRASPVIYRTINGSRAPIYVGSMQLPRGASQEIKLSNKVKVWFQRDGRSGTMIDGIHDESIEIDMSGRASAGVVFNDDFRWSLQE</sequence>
<comment type="caution">
    <text evidence="1">The sequence shown here is derived from an EMBL/GenBank/DDBJ whole genome shotgun (WGS) entry which is preliminary data.</text>
</comment>
<dbReference type="AlphaFoldDB" id="A0A8J5TSX9"/>
<evidence type="ECO:0000313" key="1">
    <source>
        <dbReference type="EMBL" id="KAG7409984.1"/>
    </source>
</evidence>
<organism evidence="1 2">
    <name type="scientific">Fusarium oxysporum f. sp. rapae</name>
    <dbReference type="NCBI Taxonomy" id="485398"/>
    <lineage>
        <taxon>Eukaryota</taxon>
        <taxon>Fungi</taxon>
        <taxon>Dikarya</taxon>
        <taxon>Ascomycota</taxon>
        <taxon>Pezizomycotina</taxon>
        <taxon>Sordariomycetes</taxon>
        <taxon>Hypocreomycetidae</taxon>
        <taxon>Hypocreales</taxon>
        <taxon>Nectriaceae</taxon>
        <taxon>Fusarium</taxon>
        <taxon>Fusarium oxysporum species complex</taxon>
    </lineage>
</organism>
<accession>A0A8J5TSX9</accession>
<dbReference type="Proteomes" id="UP000694050">
    <property type="component" value="Unassembled WGS sequence"/>
</dbReference>
<proteinExistence type="predicted"/>
<dbReference type="EMBL" id="JAELUQ010000008">
    <property type="protein sequence ID" value="KAG7409984.1"/>
    <property type="molecule type" value="Genomic_DNA"/>
</dbReference>
<gene>
    <name evidence="1" type="ORF">Forpe1208_v011111</name>
</gene>
<evidence type="ECO:0000313" key="2">
    <source>
        <dbReference type="Proteomes" id="UP000694050"/>
    </source>
</evidence>
<reference evidence="1" key="1">
    <citation type="submission" date="2021-04" db="EMBL/GenBank/DDBJ databases">
        <title>First draft genome resource for Brassicaceae pathogens Fusarium oxysporum f. sp. raphani and Fusarium oxysporum f. sp. rapae.</title>
        <authorList>
            <person name="Asai S."/>
        </authorList>
    </citation>
    <scope>NUCLEOTIDE SEQUENCE</scope>
    <source>
        <strain evidence="1">Tf1208</strain>
    </source>
</reference>
<name>A0A8J5TSX9_FUSOX</name>